<dbReference type="EMBL" id="JBHSCQ010000024">
    <property type="protein sequence ID" value="MFC4267133.1"/>
    <property type="molecule type" value="Genomic_DNA"/>
</dbReference>
<dbReference type="CDD" id="cd01029">
    <property type="entry name" value="TOPRIM_primases"/>
    <property type="match status" value="1"/>
</dbReference>
<evidence type="ECO:0000259" key="2">
    <source>
        <dbReference type="Pfam" id="PF01807"/>
    </source>
</evidence>
<dbReference type="Pfam" id="PF01807">
    <property type="entry name" value="Zn_ribbon_DnaG"/>
    <property type="match status" value="1"/>
</dbReference>
<dbReference type="Gene3D" id="3.90.580.10">
    <property type="entry name" value="Zinc finger, CHC2-type domain"/>
    <property type="match status" value="1"/>
</dbReference>
<dbReference type="Gene3D" id="3.40.1360.10">
    <property type="match status" value="1"/>
</dbReference>
<accession>A0ABV8R6V0</accession>
<feature type="region of interest" description="Disordered" evidence="1">
    <location>
        <begin position="1204"/>
        <end position="1257"/>
    </location>
</feature>
<dbReference type="InterPro" id="IPR034154">
    <property type="entry name" value="TOPRIM_DnaG/twinkle"/>
</dbReference>
<feature type="compositionally biased region" description="Acidic residues" evidence="1">
    <location>
        <begin position="1223"/>
        <end position="1236"/>
    </location>
</feature>
<name>A0ABV8R6V0_9MICC</name>
<proteinExistence type="predicted"/>
<keyword evidence="4" id="KW-1185">Reference proteome</keyword>
<dbReference type="RefSeq" id="WP_345385052.1">
    <property type="nucleotide sequence ID" value="NZ_BAABLL010000017.1"/>
</dbReference>
<feature type="region of interest" description="Disordered" evidence="1">
    <location>
        <begin position="84"/>
        <end position="104"/>
    </location>
</feature>
<organism evidence="3 4">
    <name type="scientific">Arthrobacter cryoconiti</name>
    <dbReference type="NCBI Taxonomy" id="748907"/>
    <lineage>
        <taxon>Bacteria</taxon>
        <taxon>Bacillati</taxon>
        <taxon>Actinomycetota</taxon>
        <taxon>Actinomycetes</taxon>
        <taxon>Micrococcales</taxon>
        <taxon>Micrococcaceae</taxon>
        <taxon>Arthrobacter</taxon>
    </lineage>
</organism>
<feature type="domain" description="Zinc finger CHC2-type" evidence="2">
    <location>
        <begin position="25"/>
        <end position="67"/>
    </location>
</feature>
<evidence type="ECO:0000313" key="4">
    <source>
        <dbReference type="Proteomes" id="UP001595773"/>
    </source>
</evidence>
<reference evidence="4" key="1">
    <citation type="journal article" date="2019" name="Int. J. Syst. Evol. Microbiol.">
        <title>The Global Catalogue of Microorganisms (GCM) 10K type strain sequencing project: providing services to taxonomists for standard genome sequencing and annotation.</title>
        <authorList>
            <consortium name="The Broad Institute Genomics Platform"/>
            <consortium name="The Broad Institute Genome Sequencing Center for Infectious Disease"/>
            <person name="Wu L."/>
            <person name="Ma J."/>
        </authorList>
    </citation>
    <scope>NUCLEOTIDE SEQUENCE [LARGE SCALE GENOMIC DNA]</scope>
    <source>
        <strain evidence="4">CGMCC 1.10698</strain>
    </source>
</reference>
<protein>
    <submittedName>
        <fullName evidence="3">CHC2 zinc finger domain-containing protein</fullName>
    </submittedName>
</protein>
<sequence>MMPESSPRSSLDRVIRALEDRGFPTKRSDRFMTLCPCHSDRSPSMHVTWEDGKVMLFCFSCSQSGTATYEDLCQGIGLEPTDLFDAPLPPRSERPNASVTRKPVTRKTPLPKVIPLTEAAPKSDPRHRFEETQAYEYFDAQGTLVQRVVREECKIKTHPAKRFKQQFVDPKNGALVNQKPEGFTPVLYNLPTVLEAVQAGKTIYLVEGEKDAETARDHGLTATTNSQGAGSFPEEMAMWLLGYAENGDPLRTRVRIVADLDLAGYRRAANLYQVLTKIGVKPTIVLPATADEKSDFTDHFAGGFGVGDFKVTSLQRVQLMAQVEEIKQALTHVNDACKQGAARHAAAQETATEESQEDNAKAAESWAKEASRRLNKIRELAAVSSEVSKDDEDLVKAIEEVRDDAFALVNKTHQDLGLKLPAAVLDQRGGEVIPLAKPGTKVAGPGEYVNDPAPHIPNNSVTYAVRRGETVKVTESFSDDGVKYRYDSVMNCWAHVVDQFVENDGLDSEFSRPSLGMRVKFFRWRRDENGRPIRLSDGSFEVEEETVTWTAETIQKGKWYEEIPWYGAAALTSTSRRGKDAAFDGILKAVHGPATKTPKYTSTGWRETPQGRIFIHAGGAISAAGSVEADVVLPDAMAVYKMPEPVTDASTLRQAWLDGVLPLLSGLPARIVYPMLGFVFESVFSDRMKVTLHFQGGRSSYKTACANIGMQFFAPGIHFDNKREVVSGANSGGTALGILRTAALCSNMPVLVDDFAPDGDPKRAQKKLGDVARINYNGSLRAVGTVGGGVKNDRPLNTGLITTGELGPDDSAETRLLTLLLSPGDITNAQDLFPKLEHTNARRSRALLGSSLIQYLAGSLDEEIAERDYWRDHRGAPGNPYDFWVEQIRTLPHDSSLEGRFSDSAQWCSHGIRLMLRMLVTRGALTQEEATLILNQADQGILEALALQNDVAGDSGHRLINYLKDAIAANEAHLTSSDGGQPIDPEGAGWISRGFTLNAAEKMWNPTGTKIGAVKNGRVFLIPSVAVGVANQMASRADATFGESQVSIGSAMLSHGWITPDRAGKNGVQRRLSGKLMRVWDIPLSVLMGEDDGTEDDGMLPPASPTAPPSTPLFPGTPPVDNPATDMPSFDPYQEPQPKEGTMTQSHTFVDALGDEIVMDHLTEWQPCIVCQKAAAGAIGGTTVHIACWNTQMLAMKAEGAAQDQAHQAQLAPEPMPAPAITEDTEQPAAEPEETIPAENATPAPEVQDEEDTSELVQAAKPERVSPQLPVFDASCAVLDLDGIHIPGQPVIELDALPANMGEVADLMGTLNLGTIVRKNKNRAGKWNFRSLQGQLYITTEATMELLGIDELPKDRFDRVTFIKNHTTNHPFVTAAVQDGWSMSKDGKHLEGTTRMWRKDDSGRRAMITLIPMLGDDAYPAIADYKKDGKLKGPASADAVATRFQRFATALQYPYTVSASSTGLDLLIESRKDREETLAPSNPVPPATVPALVLDHNWSRPLSQEEEGHLYVHAYDRGASYLAAADTNFGIGEATHLTDNPTFNPKLPGYWKIEVPETQEWLMPSIFNPAGREIPGDFWYTTETLALATSDKLGYTIQPKEAYVWENNSRLFSTFVKRIIDARTALDTPTADDQAARDILKALYVRTFGMIGSHEHQAGRPCYNPERYDFIKGRAGANIIRRILDIGEKTGRWPVAVYTDTILYTSNEADGAKAWPGGEATFSRKAGMYKLEGTAKLADLKKYLTGNGFDLTAKTLFK</sequence>
<dbReference type="InterPro" id="IPR002694">
    <property type="entry name" value="Znf_CHC2"/>
</dbReference>
<dbReference type="Proteomes" id="UP001595773">
    <property type="component" value="Unassembled WGS sequence"/>
</dbReference>
<dbReference type="SUPFAM" id="SSF57783">
    <property type="entry name" value="Zinc beta-ribbon"/>
    <property type="match status" value="1"/>
</dbReference>
<feature type="region of interest" description="Disordered" evidence="1">
    <location>
        <begin position="1090"/>
        <end position="1143"/>
    </location>
</feature>
<dbReference type="InterPro" id="IPR036977">
    <property type="entry name" value="DNA_primase_Znf_CHC2"/>
</dbReference>
<comment type="caution">
    <text evidence="3">The sequence shown here is derived from an EMBL/GenBank/DDBJ whole genome shotgun (WGS) entry which is preliminary data.</text>
</comment>
<feature type="compositionally biased region" description="Pro residues" evidence="1">
    <location>
        <begin position="1102"/>
        <end position="1121"/>
    </location>
</feature>
<evidence type="ECO:0000256" key="1">
    <source>
        <dbReference type="SAM" id="MobiDB-lite"/>
    </source>
</evidence>
<gene>
    <name evidence="3" type="ORF">ACFOW9_16110</name>
</gene>
<dbReference type="SUPFAM" id="SSF56731">
    <property type="entry name" value="DNA primase core"/>
    <property type="match status" value="1"/>
</dbReference>
<feature type="compositionally biased region" description="Low complexity" evidence="1">
    <location>
        <begin position="1237"/>
        <end position="1246"/>
    </location>
</feature>
<evidence type="ECO:0000313" key="3">
    <source>
        <dbReference type="EMBL" id="MFC4267133.1"/>
    </source>
</evidence>